<dbReference type="InterPro" id="IPR046349">
    <property type="entry name" value="C1-like_sf"/>
</dbReference>
<dbReference type="Gene3D" id="3.30.60.20">
    <property type="match status" value="2"/>
</dbReference>
<comment type="similarity">
    <text evidence="4 15">Belongs to the eukaryotic diacylglycerol kinase family.</text>
</comment>
<dbReference type="Gene3D" id="2.60.200.40">
    <property type="match status" value="1"/>
</dbReference>
<dbReference type="InterPro" id="IPR001206">
    <property type="entry name" value="Diacylglycerol_kinase_cat_dom"/>
</dbReference>
<dbReference type="GO" id="GO:0004143">
    <property type="term" value="F:ATP-dependent diacylglycerol kinase activity"/>
    <property type="evidence" value="ECO:0007669"/>
    <property type="project" value="UniProtKB-EC"/>
</dbReference>
<dbReference type="CDD" id="cd20852">
    <property type="entry name" value="C1_DGK_typeII_rpt2"/>
    <property type="match status" value="1"/>
</dbReference>
<evidence type="ECO:0000256" key="2">
    <source>
        <dbReference type="ARBA" id="ARBA00002064"/>
    </source>
</evidence>
<feature type="region of interest" description="Disordered" evidence="16">
    <location>
        <begin position="427"/>
        <end position="453"/>
    </location>
</feature>
<keyword evidence="14 15" id="KW-0067">ATP-binding</keyword>
<evidence type="ECO:0000256" key="4">
    <source>
        <dbReference type="ARBA" id="ARBA00009280"/>
    </source>
</evidence>
<dbReference type="OrthoDB" id="196165at2759"/>
<dbReference type="PROSITE" id="PS00479">
    <property type="entry name" value="ZF_DAG_PE_1"/>
    <property type="match status" value="1"/>
</dbReference>
<feature type="domain" description="DAGKc" evidence="18">
    <location>
        <begin position="177"/>
        <end position="311"/>
    </location>
</feature>
<reference evidence="19 20" key="1">
    <citation type="submission" date="2020-11" db="EMBL/GenBank/DDBJ databases">
        <authorList>
            <person name="Wallbank WR R."/>
            <person name="Pardo Diaz C."/>
            <person name="Kozak K."/>
            <person name="Martin S."/>
            <person name="Jiggins C."/>
            <person name="Moest M."/>
            <person name="Warren A I."/>
            <person name="Generalovic N T."/>
            <person name="Byers J.R.P. K."/>
            <person name="Montejo-Kovacevich G."/>
            <person name="Yen C E."/>
        </authorList>
    </citation>
    <scope>NUCLEOTIDE SEQUENCE [LARGE SCALE GENOMIC DNA]</scope>
</reference>
<dbReference type="AlphaFoldDB" id="A0A7R8Z127"/>
<dbReference type="InterPro" id="IPR054474">
    <property type="entry name" value="DGKD_4H"/>
</dbReference>
<dbReference type="GO" id="GO:0005524">
    <property type="term" value="F:ATP binding"/>
    <property type="evidence" value="ECO:0007669"/>
    <property type="project" value="UniProtKB-KW"/>
</dbReference>
<keyword evidence="9" id="KW-0677">Repeat</keyword>
<dbReference type="InterPro" id="IPR016064">
    <property type="entry name" value="NAD/diacylglycerol_kinase_sf"/>
</dbReference>
<dbReference type="InterPro" id="IPR000756">
    <property type="entry name" value="Diacylglycerol_kin_accessory"/>
</dbReference>
<evidence type="ECO:0000256" key="5">
    <source>
        <dbReference type="ARBA" id="ARBA00022490"/>
    </source>
</evidence>
<evidence type="ECO:0000256" key="8">
    <source>
        <dbReference type="ARBA" id="ARBA00022723"/>
    </source>
</evidence>
<dbReference type="Pfam" id="PF22944">
    <property type="entry name" value="DGKD_4H"/>
    <property type="match status" value="1"/>
</dbReference>
<dbReference type="InterPro" id="IPR017438">
    <property type="entry name" value="ATP-NAD_kinase_N"/>
</dbReference>
<dbReference type="SMART" id="SM00109">
    <property type="entry name" value="C1"/>
    <property type="match status" value="2"/>
</dbReference>
<evidence type="ECO:0000256" key="1">
    <source>
        <dbReference type="ARBA" id="ARBA00001383"/>
    </source>
</evidence>
<keyword evidence="11" id="KW-0863">Zinc-finger</keyword>
<evidence type="ECO:0000256" key="14">
    <source>
        <dbReference type="ARBA" id="ARBA00022840"/>
    </source>
</evidence>
<keyword evidence="6" id="KW-0597">Phosphoprotein</keyword>
<proteinExistence type="inferred from homology"/>
<evidence type="ECO:0000313" key="19">
    <source>
        <dbReference type="EMBL" id="CAD7093079.1"/>
    </source>
</evidence>
<dbReference type="InParanoid" id="A0A7R8Z127"/>
<dbReference type="FunFam" id="3.30.60.20:FF:000002">
    <property type="entry name" value="Diacylglycerol kinase"/>
    <property type="match status" value="1"/>
</dbReference>
<feature type="compositionally biased region" description="Basic and acidic residues" evidence="16">
    <location>
        <begin position="443"/>
        <end position="453"/>
    </location>
</feature>
<evidence type="ECO:0000313" key="20">
    <source>
        <dbReference type="Proteomes" id="UP000594454"/>
    </source>
</evidence>
<evidence type="ECO:0000256" key="3">
    <source>
        <dbReference type="ARBA" id="ARBA00004496"/>
    </source>
</evidence>
<keyword evidence="5" id="KW-0963">Cytoplasm</keyword>
<evidence type="ECO:0000259" key="18">
    <source>
        <dbReference type="PROSITE" id="PS50146"/>
    </source>
</evidence>
<evidence type="ECO:0000256" key="12">
    <source>
        <dbReference type="ARBA" id="ARBA00022777"/>
    </source>
</evidence>
<sequence>MAKSLNDLKVASEGQKSDLKSHDCLLNYHQWYAISHILPTYCNVCGGALSGARQYGLSCEICRQKVHQGCRTLVTDNCKWTTFATIIKDINEEPDGSLVMPHQWMEGNLPVTSTCSVCRKRCGSMLRLEDWRCLWCHATVHTACQSQMPEACSLGPAKISVVPPTCIHSMDDVKSQGTLSPLLVFVNSKSGENQGVKFLRRLKQYLNPAQVFELSSTGPGLGLRLFRHFELFRILVCAGDGSVGWIFSEIDKLDMHKQCLVAVLPLGTGNDLARTLGWGSSCDDDTRLPQILTRYEAASIKMLDRWSVTMSERDIPVEDSKMSVTNDQKTVLSNFVEISNCYLRSIVETDDFQDVMSSSKTLCEKVDEFLVKISENVKHDERLALKCNIVRQKLEMLLDTLKDEEANKYGDNDSFQLLADIVEHGTQNAAKESPGPSGPDPVLQRREAHEPSNTRILCSRERKVLQSQTESVKWAIRDLMEHSAPPKNYQQEPYESLNLGFSPPDTSICLSPFSIPSINIISPSSSTTSSASISPLSKFEPTPSCSTVPQFDISSDEAKWEADNADFTAVPGEPLSALQPMEVHKENCLMQLTTRAHCEEIKESNLQESEIVDSCSASDEDYAEASGFSSSVTNCSVQSEILDMPSESYLQYIDAGTVQQLISDLIIQIDSLKTSDSSEPIAEGRPVDDISSKLHQAREEPETAEFKIENQDLSTAYANIPFSIQGPSTSLSFKKEENSNKSKKVHQENRRLPIINPLVKCPALSINAESICAAVNPLNPGETFVEKRVMNNYFGIGIDAKIALDFHNKREKHPKKCKSRTKNYLWYGVLGSKQLLQKTYKNFEQRIQLQCDGQRIQLPPLQGIVVLNIPSYMGGTNFWGGTKENDFFLAQSFDDRILEVAAVFGSGQMAFSRLINLQHHRIAQCQMVEIHILGEEAVPIQVDGEAWLQPPGTIRIIHKNRAQMLCRNRQLEMALKSWREKQQQCKTSIQREPTSISKESIIVGSEDIFSERESYALLTFIECVSSLVKWVELFIISHPTLGSELYAITCRAQKILEATYPQITQESKSRIKLAKLESVARKLHEEAYALLRSHSQSLDLREGLESKLEGAFANMEMELRRTIVLHGLDGHDRLFFNIMAPLQQVGPVKPLHAVNNIVRH</sequence>
<evidence type="ECO:0000256" key="7">
    <source>
        <dbReference type="ARBA" id="ARBA00022679"/>
    </source>
</evidence>
<keyword evidence="10 15" id="KW-0547">Nucleotide-binding</keyword>
<dbReference type="Gene3D" id="3.40.50.10330">
    <property type="entry name" value="Probable inorganic polyphosphate/atp-NAD kinase, domain 1"/>
    <property type="match status" value="1"/>
</dbReference>
<comment type="catalytic activity">
    <reaction evidence="1 15">
        <text>a 1,2-diacyl-sn-glycerol + ATP = a 1,2-diacyl-sn-glycero-3-phosphate + ADP + H(+)</text>
        <dbReference type="Rhea" id="RHEA:10272"/>
        <dbReference type="ChEBI" id="CHEBI:15378"/>
        <dbReference type="ChEBI" id="CHEBI:17815"/>
        <dbReference type="ChEBI" id="CHEBI:30616"/>
        <dbReference type="ChEBI" id="CHEBI:58608"/>
        <dbReference type="ChEBI" id="CHEBI:456216"/>
        <dbReference type="EC" id="2.7.1.107"/>
    </reaction>
</comment>
<dbReference type="InterPro" id="IPR002219">
    <property type="entry name" value="PKC_DAG/PE"/>
</dbReference>
<gene>
    <name evidence="19" type="ORF">HERILL_LOCUS15386</name>
</gene>
<comment type="function">
    <text evidence="2">Phosphorylates diacylglycerol (DAG) to generate phosphatidic acid (PA).</text>
</comment>
<evidence type="ECO:0000256" key="11">
    <source>
        <dbReference type="ARBA" id="ARBA00022771"/>
    </source>
</evidence>
<dbReference type="InterPro" id="IPR037607">
    <property type="entry name" value="DGK"/>
</dbReference>
<keyword evidence="8" id="KW-0479">Metal-binding</keyword>
<feature type="domain" description="Phorbol-ester/DAG-type" evidence="17">
    <location>
        <begin position="101"/>
        <end position="152"/>
    </location>
</feature>
<name>A0A7R8Z127_HERIL</name>
<dbReference type="PANTHER" id="PTHR11255">
    <property type="entry name" value="DIACYLGLYCEROL KINASE"/>
    <property type="match status" value="1"/>
</dbReference>
<evidence type="ECO:0000256" key="13">
    <source>
        <dbReference type="ARBA" id="ARBA00022833"/>
    </source>
</evidence>
<accession>A0A7R8Z127</accession>
<dbReference type="SMART" id="SM00046">
    <property type="entry name" value="DAGKc"/>
    <property type="match status" value="1"/>
</dbReference>
<evidence type="ECO:0000256" key="16">
    <source>
        <dbReference type="SAM" id="MobiDB-lite"/>
    </source>
</evidence>
<keyword evidence="20" id="KW-1185">Reference proteome</keyword>
<comment type="subcellular location">
    <subcellularLocation>
        <location evidence="3">Cytoplasm</location>
    </subcellularLocation>
</comment>
<dbReference type="CDD" id="cd20800">
    <property type="entry name" value="C1_DGK_typeII_rpt1"/>
    <property type="match status" value="1"/>
</dbReference>
<feature type="domain" description="Phorbol-ester/DAG-type" evidence="17">
    <location>
        <begin position="28"/>
        <end position="78"/>
    </location>
</feature>
<dbReference type="Pfam" id="PF00781">
    <property type="entry name" value="DAGK_cat"/>
    <property type="match status" value="1"/>
</dbReference>
<dbReference type="SMART" id="SM00045">
    <property type="entry name" value="DAGKa"/>
    <property type="match status" value="1"/>
</dbReference>
<protein>
    <recommendedName>
        <fullName evidence="15">Diacylglycerol kinase</fullName>
        <shortName evidence="15">DAG kinase</shortName>
        <ecNumber evidence="15">2.7.1.107</ecNumber>
    </recommendedName>
</protein>
<dbReference type="Pfam" id="PF00130">
    <property type="entry name" value="C1_1"/>
    <property type="match status" value="2"/>
</dbReference>
<evidence type="ECO:0000256" key="6">
    <source>
        <dbReference type="ARBA" id="ARBA00022553"/>
    </source>
</evidence>
<dbReference type="PROSITE" id="PS50081">
    <property type="entry name" value="ZF_DAG_PE_2"/>
    <property type="match status" value="2"/>
</dbReference>
<dbReference type="PROSITE" id="PS50146">
    <property type="entry name" value="DAGK"/>
    <property type="match status" value="1"/>
</dbReference>
<dbReference type="EC" id="2.7.1.107" evidence="15"/>
<evidence type="ECO:0000256" key="15">
    <source>
        <dbReference type="RuleBase" id="RU361128"/>
    </source>
</evidence>
<dbReference type="SUPFAM" id="SSF111331">
    <property type="entry name" value="NAD kinase/diacylglycerol kinase-like"/>
    <property type="match status" value="2"/>
</dbReference>
<dbReference type="Proteomes" id="UP000594454">
    <property type="component" value="Chromosome 6"/>
</dbReference>
<dbReference type="GO" id="GO:0046486">
    <property type="term" value="P:glycerolipid metabolic process"/>
    <property type="evidence" value="ECO:0007669"/>
    <property type="project" value="UniProtKB-ARBA"/>
</dbReference>
<dbReference type="EMBL" id="LR899014">
    <property type="protein sequence ID" value="CAD7093079.1"/>
    <property type="molecule type" value="Genomic_DNA"/>
</dbReference>
<dbReference type="GO" id="GO:0005737">
    <property type="term" value="C:cytoplasm"/>
    <property type="evidence" value="ECO:0007669"/>
    <property type="project" value="UniProtKB-SubCell"/>
</dbReference>
<dbReference type="GO" id="GO:0008270">
    <property type="term" value="F:zinc ion binding"/>
    <property type="evidence" value="ECO:0007669"/>
    <property type="project" value="UniProtKB-KW"/>
</dbReference>
<dbReference type="GO" id="GO:0005886">
    <property type="term" value="C:plasma membrane"/>
    <property type="evidence" value="ECO:0007669"/>
    <property type="project" value="TreeGrafter"/>
</dbReference>
<dbReference type="GO" id="GO:0007200">
    <property type="term" value="P:phospholipase C-activating G protein-coupled receptor signaling pathway"/>
    <property type="evidence" value="ECO:0007669"/>
    <property type="project" value="InterPro"/>
</dbReference>
<dbReference type="Pfam" id="PF00609">
    <property type="entry name" value="DAGK_acc"/>
    <property type="match status" value="1"/>
</dbReference>
<evidence type="ECO:0000259" key="17">
    <source>
        <dbReference type="PROSITE" id="PS50081"/>
    </source>
</evidence>
<keyword evidence="13" id="KW-0862">Zinc</keyword>
<dbReference type="SUPFAM" id="SSF57889">
    <property type="entry name" value="Cysteine-rich domain"/>
    <property type="match status" value="2"/>
</dbReference>
<evidence type="ECO:0000256" key="10">
    <source>
        <dbReference type="ARBA" id="ARBA00022741"/>
    </source>
</evidence>
<keyword evidence="12 15" id="KW-0418">Kinase</keyword>
<dbReference type="FunFam" id="3.40.50.10330:FF:000001">
    <property type="entry name" value="Diacylglycerol kinase"/>
    <property type="match status" value="1"/>
</dbReference>
<organism evidence="19 20">
    <name type="scientific">Hermetia illucens</name>
    <name type="common">Black soldier fly</name>
    <dbReference type="NCBI Taxonomy" id="343691"/>
    <lineage>
        <taxon>Eukaryota</taxon>
        <taxon>Metazoa</taxon>
        <taxon>Ecdysozoa</taxon>
        <taxon>Arthropoda</taxon>
        <taxon>Hexapoda</taxon>
        <taxon>Insecta</taxon>
        <taxon>Pterygota</taxon>
        <taxon>Neoptera</taxon>
        <taxon>Endopterygota</taxon>
        <taxon>Diptera</taxon>
        <taxon>Brachycera</taxon>
        <taxon>Stratiomyomorpha</taxon>
        <taxon>Stratiomyidae</taxon>
        <taxon>Hermetiinae</taxon>
        <taxon>Hermetia</taxon>
    </lineage>
</organism>
<keyword evidence="7 15" id="KW-0808">Transferase</keyword>
<dbReference type="PANTHER" id="PTHR11255:SF109">
    <property type="entry name" value="DIACYLGLYCEROL KINASE ETA"/>
    <property type="match status" value="1"/>
</dbReference>
<evidence type="ECO:0000256" key="9">
    <source>
        <dbReference type="ARBA" id="ARBA00022737"/>
    </source>
</evidence>
<dbReference type="FunFam" id="2.60.200.40:FF:000001">
    <property type="entry name" value="Diacylglycerol kinase"/>
    <property type="match status" value="1"/>
</dbReference>